<dbReference type="Proteomes" id="UP001218218">
    <property type="component" value="Unassembled WGS sequence"/>
</dbReference>
<gene>
    <name evidence="1" type="ORF">DFH08DRAFT_666755</name>
</gene>
<dbReference type="AlphaFoldDB" id="A0AAD6YXU2"/>
<comment type="caution">
    <text evidence="1">The sequence shown here is derived from an EMBL/GenBank/DDBJ whole genome shotgun (WGS) entry which is preliminary data.</text>
</comment>
<sequence length="118" mass="13335">LSLAERLPLIRGRLDRNGHGVFAPSPLKLRLYLRVPVPAHRKALIRLLLCSHMLGVDPEILRYQERDKPPVPRFARLCRFCHLAMESEAHALLGCSTPSLAAMRASLLRDISRIIPDI</sequence>
<keyword evidence="2" id="KW-1185">Reference proteome</keyword>
<accession>A0AAD6YXU2</accession>
<evidence type="ECO:0000313" key="2">
    <source>
        <dbReference type="Proteomes" id="UP001218218"/>
    </source>
</evidence>
<protein>
    <submittedName>
        <fullName evidence="1">Uncharacterized protein</fullName>
    </submittedName>
</protein>
<feature type="non-terminal residue" evidence="1">
    <location>
        <position position="118"/>
    </location>
</feature>
<reference evidence="1" key="1">
    <citation type="submission" date="2023-03" db="EMBL/GenBank/DDBJ databases">
        <title>Massive genome expansion in bonnet fungi (Mycena s.s.) driven by repeated elements and novel gene families across ecological guilds.</title>
        <authorList>
            <consortium name="Lawrence Berkeley National Laboratory"/>
            <person name="Harder C.B."/>
            <person name="Miyauchi S."/>
            <person name="Viragh M."/>
            <person name="Kuo A."/>
            <person name="Thoen E."/>
            <person name="Andreopoulos B."/>
            <person name="Lu D."/>
            <person name="Skrede I."/>
            <person name="Drula E."/>
            <person name="Henrissat B."/>
            <person name="Morin E."/>
            <person name="Kohler A."/>
            <person name="Barry K."/>
            <person name="LaButti K."/>
            <person name="Morin E."/>
            <person name="Salamov A."/>
            <person name="Lipzen A."/>
            <person name="Mereny Z."/>
            <person name="Hegedus B."/>
            <person name="Baldrian P."/>
            <person name="Stursova M."/>
            <person name="Weitz H."/>
            <person name="Taylor A."/>
            <person name="Grigoriev I.V."/>
            <person name="Nagy L.G."/>
            <person name="Martin F."/>
            <person name="Kauserud H."/>
        </authorList>
    </citation>
    <scope>NUCLEOTIDE SEQUENCE</scope>
    <source>
        <strain evidence="1">CBHHK002</strain>
    </source>
</reference>
<evidence type="ECO:0000313" key="1">
    <source>
        <dbReference type="EMBL" id="KAJ7301167.1"/>
    </source>
</evidence>
<name>A0AAD6YXU2_9AGAR</name>
<proteinExistence type="predicted"/>
<dbReference type="EMBL" id="JARIHO010000142">
    <property type="protein sequence ID" value="KAJ7301167.1"/>
    <property type="molecule type" value="Genomic_DNA"/>
</dbReference>
<feature type="non-terminal residue" evidence="1">
    <location>
        <position position="1"/>
    </location>
</feature>
<organism evidence="1 2">
    <name type="scientific">Mycena albidolilacea</name>
    <dbReference type="NCBI Taxonomy" id="1033008"/>
    <lineage>
        <taxon>Eukaryota</taxon>
        <taxon>Fungi</taxon>
        <taxon>Dikarya</taxon>
        <taxon>Basidiomycota</taxon>
        <taxon>Agaricomycotina</taxon>
        <taxon>Agaricomycetes</taxon>
        <taxon>Agaricomycetidae</taxon>
        <taxon>Agaricales</taxon>
        <taxon>Marasmiineae</taxon>
        <taxon>Mycenaceae</taxon>
        <taxon>Mycena</taxon>
    </lineage>
</organism>